<evidence type="ECO:0000313" key="2">
    <source>
        <dbReference type="Proteomes" id="UP001476798"/>
    </source>
</evidence>
<proteinExistence type="predicted"/>
<name>A0ABV0PAR5_9TELE</name>
<comment type="caution">
    <text evidence="1">The sequence shown here is derived from an EMBL/GenBank/DDBJ whole genome shotgun (WGS) entry which is preliminary data.</text>
</comment>
<dbReference type="EMBL" id="JAHRIO010070051">
    <property type="protein sequence ID" value="MEQ2180563.1"/>
    <property type="molecule type" value="Genomic_DNA"/>
</dbReference>
<accession>A0ABV0PAR5</accession>
<gene>
    <name evidence="1" type="ORF">GOODEAATRI_002417</name>
</gene>
<organism evidence="1 2">
    <name type="scientific">Goodea atripinnis</name>
    <dbReference type="NCBI Taxonomy" id="208336"/>
    <lineage>
        <taxon>Eukaryota</taxon>
        <taxon>Metazoa</taxon>
        <taxon>Chordata</taxon>
        <taxon>Craniata</taxon>
        <taxon>Vertebrata</taxon>
        <taxon>Euteleostomi</taxon>
        <taxon>Actinopterygii</taxon>
        <taxon>Neopterygii</taxon>
        <taxon>Teleostei</taxon>
        <taxon>Neoteleostei</taxon>
        <taxon>Acanthomorphata</taxon>
        <taxon>Ovalentaria</taxon>
        <taxon>Atherinomorphae</taxon>
        <taxon>Cyprinodontiformes</taxon>
        <taxon>Goodeidae</taxon>
        <taxon>Goodea</taxon>
    </lineage>
</organism>
<evidence type="ECO:0000313" key="1">
    <source>
        <dbReference type="EMBL" id="MEQ2180563.1"/>
    </source>
</evidence>
<sequence>MSGPYKDVSLQPFHLCSGSHPPSHSIAAQEEQVYLWRASRTPNLISSTLSSDELNVATLSGKVADFPKAILLSQRIYFFWFSFVLTKHFLPETIILNKHKSGKTSLGPIKPKAPAGI</sequence>
<keyword evidence="2" id="KW-1185">Reference proteome</keyword>
<reference evidence="1 2" key="1">
    <citation type="submission" date="2021-06" db="EMBL/GenBank/DDBJ databases">
        <authorList>
            <person name="Palmer J.M."/>
        </authorList>
    </citation>
    <scope>NUCLEOTIDE SEQUENCE [LARGE SCALE GENOMIC DNA]</scope>
    <source>
        <strain evidence="1 2">GA_2019</strain>
        <tissue evidence="1">Muscle</tissue>
    </source>
</reference>
<protein>
    <submittedName>
        <fullName evidence="1">Uncharacterized protein</fullName>
    </submittedName>
</protein>
<dbReference type="Proteomes" id="UP001476798">
    <property type="component" value="Unassembled WGS sequence"/>
</dbReference>